<feature type="transmembrane region" description="Helical" evidence="1">
    <location>
        <begin position="64"/>
        <end position="83"/>
    </location>
</feature>
<gene>
    <name evidence="3" type="ORF">H9657_14225</name>
</gene>
<dbReference type="InterPro" id="IPR036568">
    <property type="entry name" value="GGCT-like_sf"/>
</dbReference>
<name>A0ABR8QGE2_9CELL</name>
<feature type="transmembrane region" description="Helical" evidence="1">
    <location>
        <begin position="472"/>
        <end position="491"/>
    </location>
</feature>
<feature type="transmembrane region" description="Helical" evidence="1">
    <location>
        <begin position="39"/>
        <end position="58"/>
    </location>
</feature>
<dbReference type="CDD" id="cd06661">
    <property type="entry name" value="GGCT_like"/>
    <property type="match status" value="1"/>
</dbReference>
<feature type="transmembrane region" description="Helical" evidence="1">
    <location>
        <begin position="133"/>
        <end position="154"/>
    </location>
</feature>
<feature type="transmembrane region" description="Helical" evidence="1">
    <location>
        <begin position="104"/>
        <end position="121"/>
    </location>
</feature>
<dbReference type="Gene3D" id="3.10.490.10">
    <property type="entry name" value="Gamma-glutamyl cyclotransferase-like"/>
    <property type="match status" value="1"/>
</dbReference>
<dbReference type="InterPro" id="IPR013024">
    <property type="entry name" value="GGCT-like"/>
</dbReference>
<comment type="caution">
    <text evidence="3">The sequence shown here is derived from an EMBL/GenBank/DDBJ whole genome shotgun (WGS) entry which is preliminary data.</text>
</comment>
<dbReference type="InterPro" id="IPR053844">
    <property type="entry name" value="AH_C"/>
</dbReference>
<keyword evidence="1" id="KW-0812">Transmembrane</keyword>
<sequence length="658" mass="68762">MSDAAPAAQAADRPAAPPARLPWWTTGDWNGLFGLGTNVLLNVIVLTGLCLAVVQIPADTVYGRVLPALGIALPLGNIWYAVLARRLARREGRTDVTALPYGPSVPHTFIVVFVVMLPVFLQTQDALAAWRAGLAWAFIIGCIVLLGAVLGPWIRRWTPRAALLGALAGISITFISMSPAAQMWQAPWIAFVAFGFILVGWLGGRRMPWGAPVGLVAVIVATAIAWVAVAAGWSGILEPSAVTQSLADLAVHLPLPSTDVVAGLQDIAPLLASAIPLGIYNFTEGMTNVESAAAAGDRYSVRQVLAADGLGAVVGSFLGSPFPPAVYIGHPGWKAVGGRVGYSLATGIVVGLVCFTGLVGTFLAVFPMQALVPVLLYIGLVIGAQAFHVNARRYFPAIVLAMIPSLAEWATGLINNALAAAGTSAQEVGTGALLANGVVYDGLLLLGQGAVLVGILLGAIACFVLDRRLHAAAATAAIGAVLSFFGLVNAVEVGVNASPAVTLGYLFLAVLLAGFGWYLRHERSDAVDDELLFVNGTLMRGLGLHAHLDGAELLEETSTVPRYRVHAIDGAYPGMYRVGDDEEGASVPGELYQVPAEVLVRVLEGEPPGLYRGPVELADGRRVPGILSRRATAQEHPEITDHGGWRQYVATTSSPVVG</sequence>
<keyword evidence="1" id="KW-1133">Transmembrane helix</keyword>
<proteinExistence type="predicted"/>
<dbReference type="Pfam" id="PF21986">
    <property type="entry name" value="AH_C"/>
    <property type="match status" value="1"/>
</dbReference>
<dbReference type="Proteomes" id="UP000604241">
    <property type="component" value="Unassembled WGS sequence"/>
</dbReference>
<feature type="transmembrane region" description="Helical" evidence="1">
    <location>
        <begin position="340"/>
        <end position="364"/>
    </location>
</feature>
<feature type="transmembrane region" description="Helical" evidence="1">
    <location>
        <begin position="443"/>
        <end position="465"/>
    </location>
</feature>
<feature type="transmembrane region" description="Helical" evidence="1">
    <location>
        <begin position="161"/>
        <end position="180"/>
    </location>
</feature>
<evidence type="ECO:0000313" key="4">
    <source>
        <dbReference type="Proteomes" id="UP000604241"/>
    </source>
</evidence>
<feature type="transmembrane region" description="Helical" evidence="1">
    <location>
        <begin position="186"/>
        <end position="203"/>
    </location>
</feature>
<reference evidence="3 4" key="1">
    <citation type="submission" date="2020-08" db="EMBL/GenBank/DDBJ databases">
        <title>A Genomic Blueprint of the Chicken Gut Microbiome.</title>
        <authorList>
            <person name="Gilroy R."/>
            <person name="Ravi A."/>
            <person name="Getino M."/>
            <person name="Pursley I."/>
            <person name="Horton D.L."/>
            <person name="Alikhan N.-F."/>
            <person name="Baker D."/>
            <person name="Gharbi K."/>
            <person name="Hall N."/>
            <person name="Watson M."/>
            <person name="Adriaenssens E.M."/>
            <person name="Foster-Nyarko E."/>
            <person name="Jarju S."/>
            <person name="Secka A."/>
            <person name="Antonio M."/>
            <person name="Oren A."/>
            <person name="Chaudhuri R."/>
            <person name="La Ragione R.M."/>
            <person name="Hildebrand F."/>
            <person name="Pallen M.J."/>
        </authorList>
    </citation>
    <scope>NUCLEOTIDE SEQUENCE [LARGE SCALE GENOMIC DNA]</scope>
    <source>
        <strain evidence="3 4">Sa3CUA2</strain>
    </source>
</reference>
<keyword evidence="1" id="KW-0472">Membrane</keyword>
<evidence type="ECO:0000313" key="3">
    <source>
        <dbReference type="EMBL" id="MBD7919426.1"/>
    </source>
</evidence>
<organism evidence="3 4">
    <name type="scientific">Cellulomonas avistercoris</name>
    <dbReference type="NCBI Taxonomy" id="2762242"/>
    <lineage>
        <taxon>Bacteria</taxon>
        <taxon>Bacillati</taxon>
        <taxon>Actinomycetota</taxon>
        <taxon>Actinomycetes</taxon>
        <taxon>Micrococcales</taxon>
        <taxon>Cellulomonadaceae</taxon>
        <taxon>Cellulomonas</taxon>
    </lineage>
</organism>
<accession>A0ABR8QGE2</accession>
<protein>
    <submittedName>
        <fullName evidence="3">Gamma-glutamylcyclotransferase</fullName>
    </submittedName>
</protein>
<feature type="transmembrane region" description="Helical" evidence="1">
    <location>
        <begin position="370"/>
        <end position="387"/>
    </location>
</feature>
<dbReference type="PANTHER" id="PTHR31610">
    <property type="entry name" value="SLR0360 PROTEIN"/>
    <property type="match status" value="1"/>
</dbReference>
<dbReference type="EMBL" id="JACSQV010000012">
    <property type="protein sequence ID" value="MBD7919426.1"/>
    <property type="molecule type" value="Genomic_DNA"/>
</dbReference>
<dbReference type="RefSeq" id="WP_191784072.1">
    <property type="nucleotide sequence ID" value="NZ_JACSQV010000012.1"/>
</dbReference>
<dbReference type="PANTHER" id="PTHR31610:SF0">
    <property type="entry name" value="SLC26A_SULP TRANSPORTER DOMAIN-CONTAINING PROTEIN"/>
    <property type="match status" value="1"/>
</dbReference>
<dbReference type="SUPFAM" id="SSF110857">
    <property type="entry name" value="Gamma-glutamyl cyclotransferase-like"/>
    <property type="match status" value="1"/>
</dbReference>
<feature type="transmembrane region" description="Helical" evidence="1">
    <location>
        <begin position="497"/>
        <end position="519"/>
    </location>
</feature>
<feature type="domain" description="Allophanate hydrolase C-terminal" evidence="2">
    <location>
        <begin position="532"/>
        <end position="650"/>
    </location>
</feature>
<evidence type="ECO:0000259" key="2">
    <source>
        <dbReference type="Pfam" id="PF21986"/>
    </source>
</evidence>
<keyword evidence="4" id="KW-1185">Reference proteome</keyword>
<feature type="transmembrane region" description="Helical" evidence="1">
    <location>
        <begin position="215"/>
        <end position="236"/>
    </location>
</feature>
<evidence type="ECO:0000256" key="1">
    <source>
        <dbReference type="SAM" id="Phobius"/>
    </source>
</evidence>
<feature type="transmembrane region" description="Helical" evidence="1">
    <location>
        <begin position="309"/>
        <end position="328"/>
    </location>
</feature>